<feature type="binding site" evidence="8">
    <location>
        <position position="170"/>
    </location>
    <ligand>
        <name>Zn(2+)</name>
        <dbReference type="ChEBI" id="CHEBI:29105"/>
        <label>2</label>
    </ligand>
</feature>
<evidence type="ECO:0000256" key="7">
    <source>
        <dbReference type="PIRSR" id="PIRSR001123-1"/>
    </source>
</evidence>
<comment type="similarity">
    <text evidence="1 6">Belongs to the peptidase M42 family.</text>
</comment>
<dbReference type="PANTHER" id="PTHR32481:SF0">
    <property type="entry name" value="AMINOPEPTIDASE YPDE-RELATED"/>
    <property type="match status" value="1"/>
</dbReference>
<dbReference type="EMBL" id="FOGF01000022">
    <property type="protein sequence ID" value="SER16113.1"/>
    <property type="molecule type" value="Genomic_DNA"/>
</dbReference>
<organism evidence="9 10">
    <name type="scientific">Granulicatella balaenopterae</name>
    <dbReference type="NCBI Taxonomy" id="137733"/>
    <lineage>
        <taxon>Bacteria</taxon>
        <taxon>Bacillati</taxon>
        <taxon>Bacillota</taxon>
        <taxon>Bacilli</taxon>
        <taxon>Lactobacillales</taxon>
        <taxon>Carnobacteriaceae</taxon>
        <taxon>Granulicatella</taxon>
    </lineage>
</organism>
<dbReference type="Gene3D" id="3.40.630.10">
    <property type="entry name" value="Zn peptidases"/>
    <property type="match status" value="1"/>
</dbReference>
<dbReference type="Pfam" id="PF05343">
    <property type="entry name" value="Peptidase_M42"/>
    <property type="match status" value="1"/>
</dbReference>
<dbReference type="Proteomes" id="UP000198556">
    <property type="component" value="Unassembled WGS sequence"/>
</dbReference>
<dbReference type="InterPro" id="IPR008007">
    <property type="entry name" value="Peptidase_M42"/>
</dbReference>
<dbReference type="RefSeq" id="WP_089746805.1">
    <property type="nucleotide sequence ID" value="NZ_FOGF01000022.1"/>
</dbReference>
<gene>
    <name evidence="9" type="ORF">SAMN05421767_12222</name>
</gene>
<dbReference type="Gene3D" id="2.40.30.40">
    <property type="entry name" value="Peptidase M42, domain 2"/>
    <property type="match status" value="1"/>
</dbReference>
<evidence type="ECO:0000256" key="2">
    <source>
        <dbReference type="ARBA" id="ARBA00022438"/>
    </source>
</evidence>
<feature type="binding site" evidence="8">
    <location>
        <position position="225"/>
    </location>
    <ligand>
        <name>Zn(2+)</name>
        <dbReference type="ChEBI" id="CHEBI:29105"/>
        <label>1</label>
    </ligand>
</feature>
<feature type="active site" description="Proton acceptor" evidence="7">
    <location>
        <position position="202"/>
    </location>
</feature>
<evidence type="ECO:0000256" key="6">
    <source>
        <dbReference type="PIRNR" id="PIRNR001123"/>
    </source>
</evidence>
<evidence type="ECO:0000256" key="5">
    <source>
        <dbReference type="ARBA" id="ARBA00022801"/>
    </source>
</evidence>
<feature type="binding site" evidence="8">
    <location>
        <position position="64"/>
    </location>
    <ligand>
        <name>Zn(2+)</name>
        <dbReference type="ChEBI" id="CHEBI:29105"/>
        <label>1</label>
    </ligand>
</feature>
<dbReference type="PANTHER" id="PTHR32481">
    <property type="entry name" value="AMINOPEPTIDASE"/>
    <property type="match status" value="1"/>
</dbReference>
<evidence type="ECO:0000256" key="8">
    <source>
        <dbReference type="PIRSR" id="PIRSR001123-2"/>
    </source>
</evidence>
<keyword evidence="4 8" id="KW-0479">Metal-binding</keyword>
<feature type="binding site" evidence="8">
    <location>
        <position position="170"/>
    </location>
    <ligand>
        <name>Zn(2+)</name>
        <dbReference type="ChEBI" id="CHEBI:29105"/>
        <label>1</label>
    </ligand>
</feature>
<evidence type="ECO:0000256" key="1">
    <source>
        <dbReference type="ARBA" id="ARBA00006272"/>
    </source>
</evidence>
<dbReference type="NCBIfam" id="NF007421">
    <property type="entry name" value="PRK09961.1"/>
    <property type="match status" value="1"/>
</dbReference>
<name>A0A1H9LZ91_9LACT</name>
<dbReference type="InterPro" id="IPR023367">
    <property type="entry name" value="Peptidase_M42_dom2"/>
</dbReference>
<evidence type="ECO:0000313" key="10">
    <source>
        <dbReference type="Proteomes" id="UP000198556"/>
    </source>
</evidence>
<protein>
    <submittedName>
        <fullName evidence="9">Putative aminopeptidase FrvX</fullName>
    </submittedName>
</protein>
<accession>A0A1H9LZ91</accession>
<evidence type="ECO:0000256" key="3">
    <source>
        <dbReference type="ARBA" id="ARBA00022670"/>
    </source>
</evidence>
<keyword evidence="5" id="KW-0378">Hydrolase</keyword>
<dbReference type="PIRSF" id="PIRSF001123">
    <property type="entry name" value="PepA_GA"/>
    <property type="match status" value="1"/>
</dbReference>
<dbReference type="SUPFAM" id="SSF101821">
    <property type="entry name" value="Aminopeptidase/glucanase lid domain"/>
    <property type="match status" value="1"/>
</dbReference>
<dbReference type="SUPFAM" id="SSF53187">
    <property type="entry name" value="Zn-dependent exopeptidases"/>
    <property type="match status" value="1"/>
</dbReference>
<dbReference type="STRING" id="137733.SAMN05421767_12222"/>
<dbReference type="AlphaFoldDB" id="A0A1H9LZ91"/>
<dbReference type="OrthoDB" id="9772053at2"/>
<keyword evidence="3" id="KW-0645">Protease</keyword>
<feature type="binding site" evidence="8">
    <location>
        <position position="311"/>
    </location>
    <ligand>
        <name>Zn(2+)</name>
        <dbReference type="ChEBI" id="CHEBI:29105"/>
        <label>2</label>
    </ligand>
</feature>
<evidence type="ECO:0000256" key="4">
    <source>
        <dbReference type="ARBA" id="ARBA00022723"/>
    </source>
</evidence>
<reference evidence="9 10" key="1">
    <citation type="submission" date="2016-10" db="EMBL/GenBank/DDBJ databases">
        <authorList>
            <person name="de Groot N.N."/>
        </authorList>
    </citation>
    <scope>NUCLEOTIDE SEQUENCE [LARGE SCALE GENOMIC DNA]</scope>
    <source>
        <strain evidence="9 10">DSM 15827</strain>
    </source>
</reference>
<dbReference type="InterPro" id="IPR051464">
    <property type="entry name" value="Peptidase_M42_aminopept"/>
</dbReference>
<comment type="cofactor">
    <cofactor evidence="8">
        <name>a divalent metal cation</name>
        <dbReference type="ChEBI" id="CHEBI:60240"/>
    </cofactor>
    <text evidence="8">Binds 2 divalent metal cations per subunit.</text>
</comment>
<proteinExistence type="inferred from homology"/>
<dbReference type="GO" id="GO:0046872">
    <property type="term" value="F:metal ion binding"/>
    <property type="evidence" value="ECO:0007669"/>
    <property type="project" value="UniProtKB-UniRule"/>
</dbReference>
<dbReference type="GO" id="GO:0004177">
    <property type="term" value="F:aminopeptidase activity"/>
    <property type="evidence" value="ECO:0007669"/>
    <property type="project" value="UniProtKB-UniRule"/>
</dbReference>
<feature type="binding site" evidence="8">
    <location>
        <position position="203"/>
    </location>
    <ligand>
        <name>Zn(2+)</name>
        <dbReference type="ChEBI" id="CHEBI:29105"/>
        <label>2</label>
    </ligand>
</feature>
<evidence type="ECO:0000313" key="9">
    <source>
        <dbReference type="EMBL" id="SER16113.1"/>
    </source>
</evidence>
<keyword evidence="10" id="KW-1185">Reference proteome</keyword>
<dbReference type="GO" id="GO:0006508">
    <property type="term" value="P:proteolysis"/>
    <property type="evidence" value="ECO:0007669"/>
    <property type="project" value="UniProtKB-KW"/>
</dbReference>
<sequence>MNEELLIRLSNADAVASKESEVRDILKEEMCASSDEVMYDKIGSTIFHQRGTQEDGVKVMFCAHMDEVGFLVRHISEIGFLYLVTLGGVLDKAKENQRVRVTTAAGQKVYGILNVTKTDKGAVKEMYVDLGVDSKEEVAALGVEIGDMVTFDSHCTPFNRPEVYAGKAMDDRTGCYVICEALKRLKTLEHQADIYMAATSSEEVGVRGGKLATYRVNPDIVFAVDVANNPELVKNYANHRLIGHGPMIVHYDRMLAPNEKLLRFVKETAKKHQIPYQADMFGGGGTDAGSAHLSREGKLALVIGIPLRYCHAPWSLTHMADLEHTIELIVRIATSLTKEKYQEFISF</sequence>
<keyword evidence="2 9" id="KW-0031">Aminopeptidase</keyword>